<proteinExistence type="predicted"/>
<feature type="compositionally biased region" description="Pro residues" evidence="1">
    <location>
        <begin position="171"/>
        <end position="189"/>
    </location>
</feature>
<evidence type="ECO:0000313" key="3">
    <source>
        <dbReference type="EMBL" id="EXJ77151.1"/>
    </source>
</evidence>
<comment type="caution">
    <text evidence="3">The sequence shown here is derived from an EMBL/GenBank/DDBJ whole genome shotgun (WGS) entry which is preliminary data.</text>
</comment>
<dbReference type="RefSeq" id="XP_007738589.1">
    <property type="nucleotide sequence ID" value="XM_007740399.1"/>
</dbReference>
<organism evidence="3 4">
    <name type="scientific">Capronia epimyces CBS 606.96</name>
    <dbReference type="NCBI Taxonomy" id="1182542"/>
    <lineage>
        <taxon>Eukaryota</taxon>
        <taxon>Fungi</taxon>
        <taxon>Dikarya</taxon>
        <taxon>Ascomycota</taxon>
        <taxon>Pezizomycotina</taxon>
        <taxon>Eurotiomycetes</taxon>
        <taxon>Chaetothyriomycetidae</taxon>
        <taxon>Chaetothyriales</taxon>
        <taxon>Herpotrichiellaceae</taxon>
        <taxon>Capronia</taxon>
    </lineage>
</organism>
<evidence type="ECO:0000313" key="4">
    <source>
        <dbReference type="Proteomes" id="UP000019478"/>
    </source>
</evidence>
<evidence type="ECO:0000256" key="2">
    <source>
        <dbReference type="SAM" id="Phobius"/>
    </source>
</evidence>
<keyword evidence="2" id="KW-1133">Transmembrane helix</keyword>
<feature type="region of interest" description="Disordered" evidence="1">
    <location>
        <begin position="123"/>
        <end position="142"/>
    </location>
</feature>
<dbReference type="EMBL" id="AMGY01000011">
    <property type="protein sequence ID" value="EXJ77151.1"/>
    <property type="molecule type" value="Genomic_DNA"/>
</dbReference>
<dbReference type="AlphaFoldDB" id="W9XJJ5"/>
<dbReference type="Proteomes" id="UP000019478">
    <property type="component" value="Unassembled WGS sequence"/>
</dbReference>
<sequence>MGIPDAAIGIICPCASLIAIIGLFGLRDYIKKSRSRRRRRRQQIRAEAGLAEHLGVGVTELEALSSTSSSPIDEPAPALLQPPRAAEELERSVSRPGVTFASSRRRTTVYNRWDVATVSSISDSLTTVSTAPPPYSRMDEHGLPAYESNLDQAGDLPSGSVSSSSRHQEAPAPPASALPPPRPFPPPHPEIAMPRPTRARTAAQHRALRRESALEERYRVILNSFPQDWARL</sequence>
<keyword evidence="2" id="KW-0812">Transmembrane</keyword>
<dbReference type="HOGENOM" id="CLU_1194759_0_0_1"/>
<feature type="transmembrane region" description="Helical" evidence="2">
    <location>
        <begin position="6"/>
        <end position="30"/>
    </location>
</feature>
<keyword evidence="2" id="KW-0472">Membrane</keyword>
<gene>
    <name evidence="3" type="ORF">A1O3_10309</name>
</gene>
<keyword evidence="4" id="KW-1185">Reference proteome</keyword>
<evidence type="ECO:0000256" key="1">
    <source>
        <dbReference type="SAM" id="MobiDB-lite"/>
    </source>
</evidence>
<reference evidence="3 4" key="1">
    <citation type="submission" date="2013-03" db="EMBL/GenBank/DDBJ databases">
        <title>The Genome Sequence of Capronia epimyces CBS 606.96.</title>
        <authorList>
            <consortium name="The Broad Institute Genomics Platform"/>
            <person name="Cuomo C."/>
            <person name="de Hoog S."/>
            <person name="Gorbushina A."/>
            <person name="Walker B."/>
            <person name="Young S.K."/>
            <person name="Zeng Q."/>
            <person name="Gargeya S."/>
            <person name="Fitzgerald M."/>
            <person name="Haas B."/>
            <person name="Abouelleil A."/>
            <person name="Allen A.W."/>
            <person name="Alvarado L."/>
            <person name="Arachchi H.M."/>
            <person name="Berlin A.M."/>
            <person name="Chapman S.B."/>
            <person name="Gainer-Dewar J."/>
            <person name="Goldberg J."/>
            <person name="Griggs A."/>
            <person name="Gujja S."/>
            <person name="Hansen M."/>
            <person name="Howarth C."/>
            <person name="Imamovic A."/>
            <person name="Ireland A."/>
            <person name="Larimer J."/>
            <person name="McCowan C."/>
            <person name="Murphy C."/>
            <person name="Pearson M."/>
            <person name="Poon T.W."/>
            <person name="Priest M."/>
            <person name="Roberts A."/>
            <person name="Saif S."/>
            <person name="Shea T."/>
            <person name="Sisk P."/>
            <person name="Sykes S."/>
            <person name="Wortman J."/>
            <person name="Nusbaum C."/>
            <person name="Birren B."/>
        </authorList>
    </citation>
    <scope>NUCLEOTIDE SEQUENCE [LARGE SCALE GENOMIC DNA]</scope>
    <source>
        <strain evidence="3 4">CBS 606.96</strain>
    </source>
</reference>
<feature type="compositionally biased region" description="Low complexity" evidence="1">
    <location>
        <begin position="190"/>
        <end position="205"/>
    </location>
</feature>
<protein>
    <submittedName>
        <fullName evidence="3">Uncharacterized protein</fullName>
    </submittedName>
</protein>
<dbReference type="GeneID" id="19174389"/>
<feature type="region of interest" description="Disordered" evidence="1">
    <location>
        <begin position="147"/>
        <end position="207"/>
    </location>
</feature>
<name>W9XJJ5_9EURO</name>
<accession>W9XJJ5</accession>